<accession>A0A1C9CCL2</accession>
<dbReference type="RefSeq" id="YP_009296749.1">
    <property type="nucleotide sequence ID" value="NC_031173.1"/>
</dbReference>
<evidence type="ECO:0000313" key="3">
    <source>
        <dbReference type="EMBL" id="ARO90352.1"/>
    </source>
</evidence>
<dbReference type="InterPro" id="IPR025595">
    <property type="entry name" value="PterinBD-DUF4346"/>
</dbReference>
<dbReference type="Pfam" id="PF14251">
    <property type="entry name" value="PterinBD-DUF4346"/>
    <property type="match status" value="1"/>
</dbReference>
<feature type="domain" description="DUF4346" evidence="1">
    <location>
        <begin position="15"/>
        <end position="85"/>
    </location>
</feature>
<dbReference type="EMBL" id="KY709207">
    <property type="protein sequence ID" value="ARO90352.1"/>
    <property type="molecule type" value="Genomic_DNA"/>
</dbReference>
<evidence type="ECO:0000259" key="1">
    <source>
        <dbReference type="Pfam" id="PF14251"/>
    </source>
</evidence>
<sequence>MDKEVYGYEDSHYISICLDQKKCIIRVFYVNIIENYYDIFNGCSARELSTQILLKYNFNRFHAIYLGRELMKAEIALALNQIYIQS</sequence>
<geneLocation type="plastid" evidence="2"/>
<keyword evidence="3" id="KW-0150">Chloroplast</keyword>
<evidence type="ECO:0000313" key="2">
    <source>
        <dbReference type="EMBL" id="AOM66092.1"/>
    </source>
</evidence>
<dbReference type="AlphaFoldDB" id="A0A1C9CCL2"/>
<dbReference type="GeneID" id="29073162"/>
<reference evidence="2" key="1">
    <citation type="journal article" date="2016" name="BMC Biol.">
        <title>Parallel evolution of highly conserved plastid genome architecture in red seaweeds and seed plants.</title>
        <authorList>
            <person name="Lee J."/>
            <person name="Cho C.H."/>
            <person name="Park S.I."/>
            <person name="Choi J.W."/>
            <person name="Song H.S."/>
            <person name="West J.A."/>
            <person name="Bhattacharya D."/>
            <person name="Yoon H.S."/>
        </authorList>
    </citation>
    <scope>NUCLEOTIDE SEQUENCE</scope>
</reference>
<keyword evidence="2" id="KW-0934">Plastid</keyword>
<gene>
    <name evidence="2" type="primary">ycf91</name>
    <name evidence="2" type="ORF">Bangp_010</name>
</gene>
<reference evidence="3" key="2">
    <citation type="submission" date="2017-03" db="EMBL/GenBank/DDBJ databases">
        <title>The new red algal subphylum Proteorhodophytina comprises the largest and most divergent plastid genomes known.</title>
        <authorList>
            <person name="Munoz-Gomez S.A."/>
            <person name="Mejia-Franco F.G."/>
            <person name="Durnin K."/>
            <person name="Morgan C."/>
            <person name="Grisdale C.J."/>
            <person name="Archibald J.M."/>
            <person name="Slamovits C.H."/>
        </authorList>
    </citation>
    <scope>NUCLEOTIDE SEQUENCE</scope>
    <source>
        <strain evidence="3">UTEX LB2854</strain>
    </source>
</reference>
<protein>
    <submittedName>
        <fullName evidence="3">Conserved hypothetical plastid protein</fullName>
    </submittedName>
</protein>
<proteinExistence type="predicted"/>
<organism evidence="2">
    <name type="scientific">Bangiopsis subsimplex</name>
    <dbReference type="NCBI Taxonomy" id="139980"/>
    <lineage>
        <taxon>Eukaryota</taxon>
        <taxon>Rhodophyta</taxon>
        <taxon>Stylonematophyceae</taxon>
        <taxon>Stylonematales</taxon>
        <taxon>Stylonemataceae</taxon>
        <taxon>Bangiopsis</taxon>
    </lineage>
</organism>
<name>A0A1C9CCL2_9RHOD</name>
<dbReference type="EMBL" id="KX284718">
    <property type="protein sequence ID" value="AOM66092.1"/>
    <property type="molecule type" value="Genomic_DNA"/>
</dbReference>